<feature type="disulfide bond" evidence="1">
    <location>
        <begin position="41"/>
        <end position="59"/>
    </location>
</feature>
<accession>A0A9D3Q652</accession>
<dbReference type="GO" id="GO:0009897">
    <property type="term" value="C:external side of plasma membrane"/>
    <property type="evidence" value="ECO:0007669"/>
    <property type="project" value="TreeGrafter"/>
</dbReference>
<comment type="caution">
    <text evidence="1">Lacks conserved residue(s) required for the propagation of feature annotation.</text>
</comment>
<organism evidence="5 6">
    <name type="scientific">Megalops atlanticus</name>
    <name type="common">Tarpon</name>
    <name type="synonym">Clupea gigantea</name>
    <dbReference type="NCBI Taxonomy" id="7932"/>
    <lineage>
        <taxon>Eukaryota</taxon>
        <taxon>Metazoa</taxon>
        <taxon>Chordata</taxon>
        <taxon>Craniata</taxon>
        <taxon>Vertebrata</taxon>
        <taxon>Euteleostomi</taxon>
        <taxon>Actinopterygii</taxon>
        <taxon>Neopterygii</taxon>
        <taxon>Teleostei</taxon>
        <taxon>Elopiformes</taxon>
        <taxon>Megalopidae</taxon>
        <taxon>Megalops</taxon>
    </lineage>
</organism>
<feature type="disulfide bond" evidence="1">
    <location>
        <begin position="38"/>
        <end position="51"/>
    </location>
</feature>
<keyword evidence="3" id="KW-0732">Signal</keyword>
<feature type="domain" description="TNFR-Cys" evidence="4">
    <location>
        <begin position="24"/>
        <end position="59"/>
    </location>
</feature>
<dbReference type="PANTHER" id="PTHR47388:SF1">
    <property type="entry name" value="TUMOR NECROSIS FACTOR RECEPTOR SUPERFAMILY MEMBER 18"/>
    <property type="match status" value="1"/>
</dbReference>
<evidence type="ECO:0000256" key="3">
    <source>
        <dbReference type="SAM" id="SignalP"/>
    </source>
</evidence>
<dbReference type="InterPro" id="IPR053107">
    <property type="entry name" value="TNFRSF18"/>
</dbReference>
<dbReference type="OrthoDB" id="9374769at2759"/>
<proteinExistence type="predicted"/>
<feature type="disulfide bond" evidence="1">
    <location>
        <begin position="62"/>
        <end position="77"/>
    </location>
</feature>
<dbReference type="SMART" id="SM00208">
    <property type="entry name" value="TNFR"/>
    <property type="match status" value="3"/>
</dbReference>
<evidence type="ECO:0000259" key="4">
    <source>
        <dbReference type="PROSITE" id="PS50050"/>
    </source>
</evidence>
<feature type="domain" description="TNFR-Cys" evidence="4">
    <location>
        <begin position="61"/>
        <end position="98"/>
    </location>
</feature>
<keyword evidence="2" id="KW-0472">Membrane</keyword>
<dbReference type="AlphaFoldDB" id="A0A9D3Q652"/>
<protein>
    <recommendedName>
        <fullName evidence="4">TNFR-Cys domain-containing protein</fullName>
    </recommendedName>
</protein>
<dbReference type="Gene3D" id="2.10.50.10">
    <property type="entry name" value="Tumor Necrosis Factor Receptor, subunit A, domain 2"/>
    <property type="match status" value="2"/>
</dbReference>
<dbReference type="Proteomes" id="UP001046870">
    <property type="component" value="Chromosome 5"/>
</dbReference>
<dbReference type="EMBL" id="JAFDVH010000005">
    <property type="protein sequence ID" value="KAG7477571.1"/>
    <property type="molecule type" value="Genomic_DNA"/>
</dbReference>
<sequence length="276" mass="30505">MCATHLTLLLACLTLPWVVCLGDKCNDKTHYRNDDLCCDLCPAGHFVKKDCTRIQKTICEKCPSGTYNAEATELFKCYTCMECQYARSECIPTRDAVCYCPPDSLCTTEECPTCKKKPTCGKGEQLQQTGEKCEPCPNSTYSDREGGNCTALTRCDQLGLDVVFPGNKTHNAICTQLTTAGPKEDGNLTQVVLATCLLCCVFTSLMVVVVVSVWTVKYRKQMRLIKSLKGSPVGVVEESQKFQLSEEEKGDKSLEEINLKTSLSFDLQEYGRSCGP</sequence>
<feature type="signal peptide" evidence="3">
    <location>
        <begin position="1"/>
        <end position="22"/>
    </location>
</feature>
<evidence type="ECO:0000256" key="2">
    <source>
        <dbReference type="SAM" id="Phobius"/>
    </source>
</evidence>
<evidence type="ECO:0000313" key="6">
    <source>
        <dbReference type="Proteomes" id="UP001046870"/>
    </source>
</evidence>
<feature type="transmembrane region" description="Helical" evidence="2">
    <location>
        <begin position="191"/>
        <end position="216"/>
    </location>
</feature>
<dbReference type="PROSITE" id="PS00652">
    <property type="entry name" value="TNFR_NGFR_1"/>
    <property type="match status" value="1"/>
</dbReference>
<feature type="chain" id="PRO_5039501796" description="TNFR-Cys domain-containing protein" evidence="3">
    <location>
        <begin position="23"/>
        <end position="276"/>
    </location>
</feature>
<dbReference type="SUPFAM" id="SSF57586">
    <property type="entry name" value="TNF receptor-like"/>
    <property type="match status" value="1"/>
</dbReference>
<dbReference type="PANTHER" id="PTHR47388">
    <property type="entry name" value="TUMOR NECROSIS FACTOR RECEPTOR SUPERFAMILY MEMBER 18"/>
    <property type="match status" value="1"/>
</dbReference>
<dbReference type="Pfam" id="PF00020">
    <property type="entry name" value="TNFR_c6"/>
    <property type="match status" value="2"/>
</dbReference>
<reference evidence="5" key="1">
    <citation type="submission" date="2021-01" db="EMBL/GenBank/DDBJ databases">
        <authorList>
            <person name="Zahm M."/>
            <person name="Roques C."/>
            <person name="Cabau C."/>
            <person name="Klopp C."/>
            <person name="Donnadieu C."/>
            <person name="Jouanno E."/>
            <person name="Lampietro C."/>
            <person name="Louis A."/>
            <person name="Herpin A."/>
            <person name="Echchiki A."/>
            <person name="Berthelot C."/>
            <person name="Parey E."/>
            <person name="Roest-Crollius H."/>
            <person name="Braasch I."/>
            <person name="Postlethwait J."/>
            <person name="Bobe J."/>
            <person name="Montfort J."/>
            <person name="Bouchez O."/>
            <person name="Begum T."/>
            <person name="Mejri S."/>
            <person name="Adams A."/>
            <person name="Chen W.-J."/>
            <person name="Guiguen Y."/>
        </authorList>
    </citation>
    <scope>NUCLEOTIDE SEQUENCE</scope>
    <source>
        <strain evidence="5">YG-15Mar2019-1</strain>
        <tissue evidence="5">Brain</tissue>
    </source>
</reference>
<evidence type="ECO:0000313" key="5">
    <source>
        <dbReference type="EMBL" id="KAG7477571.1"/>
    </source>
</evidence>
<dbReference type="GO" id="GO:0045785">
    <property type="term" value="P:positive regulation of cell adhesion"/>
    <property type="evidence" value="ECO:0007669"/>
    <property type="project" value="TreeGrafter"/>
</dbReference>
<keyword evidence="1" id="KW-1015">Disulfide bond</keyword>
<feature type="repeat" description="TNFR-Cys" evidence="1">
    <location>
        <begin position="24"/>
        <end position="59"/>
    </location>
</feature>
<comment type="caution">
    <text evidence="5">The sequence shown here is derived from an EMBL/GenBank/DDBJ whole genome shotgun (WGS) entry which is preliminary data.</text>
</comment>
<evidence type="ECO:0000256" key="1">
    <source>
        <dbReference type="PROSITE-ProRule" id="PRU00206"/>
    </source>
</evidence>
<gene>
    <name evidence="5" type="ORF">MATL_G00071080</name>
</gene>
<dbReference type="PROSITE" id="PS50050">
    <property type="entry name" value="TNFR_NGFR_2"/>
    <property type="match status" value="2"/>
</dbReference>
<keyword evidence="2" id="KW-0812">Transmembrane</keyword>
<name>A0A9D3Q652_MEGAT</name>
<keyword evidence="6" id="KW-1185">Reference proteome</keyword>
<keyword evidence="2" id="KW-1133">Transmembrane helix</keyword>
<feature type="repeat" description="TNFR-Cys" evidence="1">
    <location>
        <begin position="61"/>
        <end position="98"/>
    </location>
</feature>
<dbReference type="InterPro" id="IPR001368">
    <property type="entry name" value="TNFR/NGFR_Cys_rich_reg"/>
</dbReference>